<dbReference type="GO" id="GO:0031090">
    <property type="term" value="C:organelle membrane"/>
    <property type="evidence" value="ECO:0007669"/>
    <property type="project" value="TreeGrafter"/>
</dbReference>
<sequence length="249" mass="28390">MRTYLHVERECEVEVMLVPRCREVRHPSGEGRLLRGKTAELGHRQGCTTFFTCHAPDRVTGGRATPSPTTAVPYTSVKCIDVRKNHHKTKWLVPWGPNHCEKLKDLDEAMSRQIEANDIVFAVHVPLPKKEMSPWFQFMLFIMQLDIAFKMDNDLSWKRPLRSSSPTINLTLPSPPLHHVPKHLIQTPFKYLQGWGLNPFPGQPVPMLDNPLGEEKFPNIQSKPLLAQLEAISSCPQYLSLQGELFSPQ</sequence>
<dbReference type="GO" id="GO:0012505">
    <property type="term" value="C:endomembrane system"/>
    <property type="evidence" value="ECO:0007669"/>
    <property type="project" value="TreeGrafter"/>
</dbReference>
<name>A0AAN7RWM4_MYCAM</name>
<reference evidence="2 3" key="1">
    <citation type="journal article" date="2023" name="J. Hered.">
        <title>Chromosome-level genome of the wood stork (Mycteria americana) provides insight into avian chromosome evolution.</title>
        <authorList>
            <person name="Flamio R. Jr."/>
            <person name="Ramstad K.M."/>
        </authorList>
    </citation>
    <scope>NUCLEOTIDE SEQUENCE [LARGE SCALE GENOMIC DNA]</scope>
    <source>
        <strain evidence="2">JAX WOST 10</strain>
    </source>
</reference>
<accession>A0AAN7RWM4</accession>
<dbReference type="GO" id="GO:0006886">
    <property type="term" value="P:intracellular protein transport"/>
    <property type="evidence" value="ECO:0007669"/>
    <property type="project" value="TreeGrafter"/>
</dbReference>
<keyword evidence="3" id="KW-1185">Reference proteome</keyword>
<dbReference type="AlphaFoldDB" id="A0AAN7RWM4"/>
<dbReference type="EMBL" id="JAUNZN010000006">
    <property type="protein sequence ID" value="KAK4819335.1"/>
    <property type="molecule type" value="Genomic_DNA"/>
</dbReference>
<dbReference type="GO" id="GO:0017147">
    <property type="term" value="F:Wnt-protein binding"/>
    <property type="evidence" value="ECO:0007669"/>
    <property type="project" value="InterPro"/>
</dbReference>
<dbReference type="GO" id="GO:0061355">
    <property type="term" value="P:Wnt protein secretion"/>
    <property type="evidence" value="ECO:0007669"/>
    <property type="project" value="TreeGrafter"/>
</dbReference>
<comment type="caution">
    <text evidence="2">The sequence shown here is derived from an EMBL/GenBank/DDBJ whole genome shotgun (WGS) entry which is preliminary data.</text>
</comment>
<dbReference type="GO" id="GO:0016055">
    <property type="term" value="P:Wnt signaling pathway"/>
    <property type="evidence" value="ECO:0007669"/>
    <property type="project" value="InterPro"/>
</dbReference>
<evidence type="ECO:0000313" key="3">
    <source>
        <dbReference type="Proteomes" id="UP001333110"/>
    </source>
</evidence>
<gene>
    <name evidence="2" type="ORF">QYF61_001168</name>
</gene>
<dbReference type="PANTHER" id="PTHR13449">
    <property type="entry name" value="INTEGRAL MEMBRANE PROTEIN GPR177"/>
    <property type="match status" value="1"/>
</dbReference>
<proteinExistence type="predicted"/>
<organism evidence="2 3">
    <name type="scientific">Mycteria americana</name>
    <name type="common">Wood stork</name>
    <dbReference type="NCBI Taxonomy" id="33587"/>
    <lineage>
        <taxon>Eukaryota</taxon>
        <taxon>Metazoa</taxon>
        <taxon>Chordata</taxon>
        <taxon>Craniata</taxon>
        <taxon>Vertebrata</taxon>
        <taxon>Euteleostomi</taxon>
        <taxon>Archelosauria</taxon>
        <taxon>Archosauria</taxon>
        <taxon>Dinosauria</taxon>
        <taxon>Saurischia</taxon>
        <taxon>Theropoda</taxon>
        <taxon>Coelurosauria</taxon>
        <taxon>Aves</taxon>
        <taxon>Neognathae</taxon>
        <taxon>Neoaves</taxon>
        <taxon>Aequornithes</taxon>
        <taxon>Ciconiiformes</taxon>
        <taxon>Ciconiidae</taxon>
        <taxon>Mycteria</taxon>
    </lineage>
</organism>
<dbReference type="Pfam" id="PF21883">
    <property type="entry name" value="WLS_GOLD"/>
    <property type="match status" value="1"/>
</dbReference>
<evidence type="ECO:0000313" key="2">
    <source>
        <dbReference type="EMBL" id="KAK4819335.1"/>
    </source>
</evidence>
<dbReference type="Proteomes" id="UP001333110">
    <property type="component" value="Unassembled WGS sequence"/>
</dbReference>
<dbReference type="PANTHER" id="PTHR13449:SF2">
    <property type="entry name" value="PROTEIN WNTLESS HOMOLOG"/>
    <property type="match status" value="1"/>
</dbReference>
<dbReference type="InterPro" id="IPR009551">
    <property type="entry name" value="Wntless"/>
</dbReference>
<dbReference type="InterPro" id="IPR053936">
    <property type="entry name" value="WLS_GOLD"/>
</dbReference>
<protein>
    <recommendedName>
        <fullName evidence="1">Wntless GOLD domain-containing protein</fullName>
    </recommendedName>
</protein>
<evidence type="ECO:0000259" key="1">
    <source>
        <dbReference type="Pfam" id="PF21883"/>
    </source>
</evidence>
<feature type="domain" description="Wntless GOLD" evidence="1">
    <location>
        <begin position="77"/>
        <end position="156"/>
    </location>
</feature>